<dbReference type="InterPro" id="IPR058245">
    <property type="entry name" value="NreC/VraR/RcsB-like_REC"/>
</dbReference>
<evidence type="ECO:0000313" key="9">
    <source>
        <dbReference type="Proteomes" id="UP000019225"/>
    </source>
</evidence>
<dbReference type="PRINTS" id="PR00038">
    <property type="entry name" value="HTHLUXR"/>
</dbReference>
<reference evidence="8 9" key="1">
    <citation type="journal article" date="2014" name="BMC Genomics">
        <title>Complete genome sequence of producer of the glycopeptide antibiotic Aculeximycin Kutzneria albida DSM 43870T, a representative of minor genus of Pseudonocardiaceae.</title>
        <authorList>
            <person name="Rebets Y."/>
            <person name="Tokovenko B."/>
            <person name="Lushchyk I."/>
            <person name="Ruckert C."/>
            <person name="Zaburannyi N."/>
            <person name="Bechthold A."/>
            <person name="Kalinowski J."/>
            <person name="Luzhetskyy A."/>
        </authorList>
    </citation>
    <scope>NUCLEOTIDE SEQUENCE [LARGE SCALE GENOMIC DNA]</scope>
    <source>
        <strain evidence="8">DSM 43870</strain>
    </source>
</reference>
<dbReference type="KEGG" id="kal:KALB_2194"/>
<protein>
    <submittedName>
        <fullName evidence="8">Uncharacterized protein</fullName>
    </submittedName>
</protein>
<keyword evidence="9" id="KW-1185">Reference proteome</keyword>
<accession>W5W2Z0</accession>
<dbReference type="PROSITE" id="PS00622">
    <property type="entry name" value="HTH_LUXR_1"/>
    <property type="match status" value="1"/>
</dbReference>
<dbReference type="PANTHER" id="PTHR43214">
    <property type="entry name" value="TWO-COMPONENT RESPONSE REGULATOR"/>
    <property type="match status" value="1"/>
</dbReference>
<dbReference type="InterPro" id="IPR016032">
    <property type="entry name" value="Sig_transdc_resp-reg_C-effctor"/>
</dbReference>
<feature type="domain" description="HTH luxR-type" evidence="6">
    <location>
        <begin position="136"/>
        <end position="201"/>
    </location>
</feature>
<evidence type="ECO:0000256" key="4">
    <source>
        <dbReference type="ARBA" id="ARBA00023163"/>
    </source>
</evidence>
<evidence type="ECO:0000256" key="2">
    <source>
        <dbReference type="ARBA" id="ARBA00023015"/>
    </source>
</evidence>
<keyword evidence="2" id="KW-0805">Transcription regulation</keyword>
<dbReference type="PANTHER" id="PTHR43214:SF24">
    <property type="entry name" value="TRANSCRIPTIONAL REGULATORY PROTEIN NARL-RELATED"/>
    <property type="match status" value="1"/>
</dbReference>
<evidence type="ECO:0000256" key="3">
    <source>
        <dbReference type="ARBA" id="ARBA00023125"/>
    </source>
</evidence>
<name>W5W2Z0_9PSEU</name>
<gene>
    <name evidence="8" type="ORF">KALB_2194</name>
</gene>
<keyword evidence="4" id="KW-0804">Transcription</keyword>
<dbReference type="SMART" id="SM00448">
    <property type="entry name" value="REC"/>
    <property type="match status" value="1"/>
</dbReference>
<evidence type="ECO:0000256" key="5">
    <source>
        <dbReference type="PROSITE-ProRule" id="PRU00169"/>
    </source>
</evidence>
<dbReference type="Pfam" id="PF00072">
    <property type="entry name" value="Response_reg"/>
    <property type="match status" value="1"/>
</dbReference>
<dbReference type="InterPro" id="IPR039420">
    <property type="entry name" value="WalR-like"/>
</dbReference>
<dbReference type="CDD" id="cd06170">
    <property type="entry name" value="LuxR_C_like"/>
    <property type="match status" value="1"/>
</dbReference>
<dbReference type="GO" id="GO:0003677">
    <property type="term" value="F:DNA binding"/>
    <property type="evidence" value="ECO:0007669"/>
    <property type="project" value="UniProtKB-KW"/>
</dbReference>
<evidence type="ECO:0000256" key="1">
    <source>
        <dbReference type="ARBA" id="ARBA00022553"/>
    </source>
</evidence>
<dbReference type="Gene3D" id="1.10.10.10">
    <property type="entry name" value="Winged helix-like DNA-binding domain superfamily/Winged helix DNA-binding domain"/>
    <property type="match status" value="1"/>
</dbReference>
<dbReference type="Proteomes" id="UP000019225">
    <property type="component" value="Chromosome"/>
</dbReference>
<feature type="domain" description="Response regulatory" evidence="7">
    <location>
        <begin position="10"/>
        <end position="126"/>
    </location>
</feature>
<comment type="caution">
    <text evidence="5">Lacks conserved residue(s) required for the propagation of feature annotation.</text>
</comment>
<dbReference type="PROSITE" id="PS50110">
    <property type="entry name" value="RESPONSE_REGULATORY"/>
    <property type="match status" value="1"/>
</dbReference>
<evidence type="ECO:0000259" key="6">
    <source>
        <dbReference type="PROSITE" id="PS50043"/>
    </source>
</evidence>
<dbReference type="SUPFAM" id="SSF46894">
    <property type="entry name" value="C-terminal effector domain of the bipartite response regulators"/>
    <property type="match status" value="1"/>
</dbReference>
<dbReference type="OrthoDB" id="9808843at2"/>
<sequence length="212" mass="22398">MTAKETPVIRVLVADDRPAVRTALSTVLRLLPGVAVVATATHQRQVVDHTQREQPEVVLLGLTLPGGDPAELTRRLRAEHPATALVVVGSAPADEAVRAVLLAGAAGYLSATPDREAVVRALRVAVASTSGRRPAPRDRREELTAREIDVLGLVAAGLTNAEIARRLSVSEATVKTHLNHAYTKAGLHSRAEAVRYAKQHGIGPADESPPVS</sequence>
<keyword evidence="1" id="KW-0597">Phosphoprotein</keyword>
<dbReference type="SMART" id="SM00421">
    <property type="entry name" value="HTH_LUXR"/>
    <property type="match status" value="1"/>
</dbReference>
<dbReference type="HOGENOM" id="CLU_000445_90_1_11"/>
<organism evidence="8 9">
    <name type="scientific">Kutzneria albida DSM 43870</name>
    <dbReference type="NCBI Taxonomy" id="1449976"/>
    <lineage>
        <taxon>Bacteria</taxon>
        <taxon>Bacillati</taxon>
        <taxon>Actinomycetota</taxon>
        <taxon>Actinomycetes</taxon>
        <taxon>Pseudonocardiales</taxon>
        <taxon>Pseudonocardiaceae</taxon>
        <taxon>Kutzneria</taxon>
    </lineage>
</organism>
<dbReference type="Pfam" id="PF00196">
    <property type="entry name" value="GerE"/>
    <property type="match status" value="1"/>
</dbReference>
<dbReference type="CDD" id="cd17535">
    <property type="entry name" value="REC_NarL-like"/>
    <property type="match status" value="1"/>
</dbReference>
<dbReference type="STRING" id="1449976.KALB_2194"/>
<dbReference type="SUPFAM" id="SSF52172">
    <property type="entry name" value="CheY-like"/>
    <property type="match status" value="1"/>
</dbReference>
<dbReference type="InterPro" id="IPR011006">
    <property type="entry name" value="CheY-like_superfamily"/>
</dbReference>
<dbReference type="EMBL" id="CP007155">
    <property type="protein sequence ID" value="AHH95563.1"/>
    <property type="molecule type" value="Genomic_DNA"/>
</dbReference>
<dbReference type="PROSITE" id="PS50043">
    <property type="entry name" value="HTH_LUXR_2"/>
    <property type="match status" value="1"/>
</dbReference>
<evidence type="ECO:0000313" key="8">
    <source>
        <dbReference type="EMBL" id="AHH95563.1"/>
    </source>
</evidence>
<dbReference type="InterPro" id="IPR001789">
    <property type="entry name" value="Sig_transdc_resp-reg_receiver"/>
</dbReference>
<dbReference type="GO" id="GO:0000160">
    <property type="term" value="P:phosphorelay signal transduction system"/>
    <property type="evidence" value="ECO:0007669"/>
    <property type="project" value="InterPro"/>
</dbReference>
<dbReference type="eggNOG" id="COG2197">
    <property type="taxonomic scope" value="Bacteria"/>
</dbReference>
<dbReference type="RefSeq" id="WP_025355738.1">
    <property type="nucleotide sequence ID" value="NZ_CP007155.1"/>
</dbReference>
<dbReference type="InterPro" id="IPR036388">
    <property type="entry name" value="WH-like_DNA-bd_sf"/>
</dbReference>
<dbReference type="InterPro" id="IPR000792">
    <property type="entry name" value="Tscrpt_reg_LuxR_C"/>
</dbReference>
<dbReference type="GO" id="GO:0006355">
    <property type="term" value="P:regulation of DNA-templated transcription"/>
    <property type="evidence" value="ECO:0007669"/>
    <property type="project" value="InterPro"/>
</dbReference>
<keyword evidence="3" id="KW-0238">DNA-binding</keyword>
<dbReference type="Gene3D" id="3.40.50.2300">
    <property type="match status" value="1"/>
</dbReference>
<evidence type="ECO:0000259" key="7">
    <source>
        <dbReference type="PROSITE" id="PS50110"/>
    </source>
</evidence>
<proteinExistence type="predicted"/>
<dbReference type="AlphaFoldDB" id="W5W2Z0"/>